<sequence>MKDLGNPMHQSDTSMNFDEINEDLQELLDDNPSITPSRSITPISVTPLTKSQKRSAKKKAYKKKQKL</sequence>
<dbReference type="Proteomes" id="UP000615446">
    <property type="component" value="Unassembled WGS sequence"/>
</dbReference>
<dbReference type="EMBL" id="BLAL01000271">
    <property type="protein sequence ID" value="GES98495.1"/>
    <property type="molecule type" value="Genomic_DNA"/>
</dbReference>
<reference evidence="3" key="2">
    <citation type="submission" date="2019-10" db="EMBL/GenBank/DDBJ databases">
        <title>Conservation and host-specific expression of non-tandemly repeated heterogenous ribosome RNA gene in arbuscular mycorrhizal fungi.</title>
        <authorList>
            <person name="Maeda T."/>
            <person name="Kobayashi Y."/>
            <person name="Nakagawa T."/>
            <person name="Ezawa T."/>
            <person name="Yamaguchi K."/>
            <person name="Bino T."/>
            <person name="Nishimoto Y."/>
            <person name="Shigenobu S."/>
            <person name="Kawaguchi M."/>
        </authorList>
    </citation>
    <scope>NUCLEOTIDE SEQUENCE</scope>
    <source>
        <strain evidence="3">HR1</strain>
    </source>
</reference>
<evidence type="ECO:0000256" key="1">
    <source>
        <dbReference type="SAM" id="MobiDB-lite"/>
    </source>
</evidence>
<dbReference type="EMBL" id="BEXD01000600">
    <property type="protein sequence ID" value="GBB88774.1"/>
    <property type="molecule type" value="Genomic_DNA"/>
</dbReference>
<feature type="compositionally biased region" description="Basic residues" evidence="1">
    <location>
        <begin position="51"/>
        <end position="67"/>
    </location>
</feature>
<dbReference type="Proteomes" id="UP000247702">
    <property type="component" value="Unassembled WGS sequence"/>
</dbReference>
<keyword evidence="4" id="KW-1185">Reference proteome</keyword>
<reference evidence="2 4" key="1">
    <citation type="submission" date="2017-11" db="EMBL/GenBank/DDBJ databases">
        <title>The genome of Rhizophagus clarus HR1 reveals common genetic basis of auxotrophy among arbuscular mycorrhizal fungi.</title>
        <authorList>
            <person name="Kobayashi Y."/>
        </authorList>
    </citation>
    <scope>NUCLEOTIDE SEQUENCE [LARGE SCALE GENOMIC DNA]</scope>
    <source>
        <strain evidence="2 4">HR1</strain>
    </source>
</reference>
<accession>A0A2Z6QU42</accession>
<comment type="caution">
    <text evidence="2">The sequence shown here is derived from an EMBL/GenBank/DDBJ whole genome shotgun (WGS) entry which is preliminary data.</text>
</comment>
<organism evidence="2 4">
    <name type="scientific">Rhizophagus clarus</name>
    <dbReference type="NCBI Taxonomy" id="94130"/>
    <lineage>
        <taxon>Eukaryota</taxon>
        <taxon>Fungi</taxon>
        <taxon>Fungi incertae sedis</taxon>
        <taxon>Mucoromycota</taxon>
        <taxon>Glomeromycotina</taxon>
        <taxon>Glomeromycetes</taxon>
        <taxon>Glomerales</taxon>
        <taxon>Glomeraceae</taxon>
        <taxon>Rhizophagus</taxon>
    </lineage>
</organism>
<name>A0A2Z6QU42_9GLOM</name>
<evidence type="ECO:0000313" key="3">
    <source>
        <dbReference type="EMBL" id="GES98495.1"/>
    </source>
</evidence>
<proteinExistence type="predicted"/>
<evidence type="ECO:0000313" key="4">
    <source>
        <dbReference type="Proteomes" id="UP000247702"/>
    </source>
</evidence>
<gene>
    <name evidence="3" type="ORF">RCL2_002504400</name>
    <name evidence="2" type="ORF">RclHR1_15380002</name>
</gene>
<feature type="region of interest" description="Disordered" evidence="1">
    <location>
        <begin position="29"/>
        <end position="67"/>
    </location>
</feature>
<evidence type="ECO:0000313" key="2">
    <source>
        <dbReference type="EMBL" id="GBB88774.1"/>
    </source>
</evidence>
<feature type="compositionally biased region" description="Low complexity" evidence="1">
    <location>
        <begin position="32"/>
        <end position="47"/>
    </location>
</feature>
<dbReference type="AlphaFoldDB" id="A0A2Z6QU42"/>
<protein>
    <submittedName>
        <fullName evidence="2">Uncharacterized protein</fullName>
    </submittedName>
</protein>